<protein>
    <submittedName>
        <fullName evidence="1">5201_t:CDS:1</fullName>
    </submittedName>
</protein>
<evidence type="ECO:0000313" key="1">
    <source>
        <dbReference type="EMBL" id="CAG8801691.1"/>
    </source>
</evidence>
<feature type="non-terminal residue" evidence="1">
    <location>
        <position position="1"/>
    </location>
</feature>
<dbReference type="EMBL" id="CAJVPY010036158">
    <property type="protein sequence ID" value="CAG8801691.1"/>
    <property type="molecule type" value="Genomic_DNA"/>
</dbReference>
<gene>
    <name evidence="1" type="ORF">DERYTH_LOCUS23509</name>
</gene>
<accession>A0A9N9JY17</accession>
<name>A0A9N9JY17_9GLOM</name>
<keyword evidence="2" id="KW-1185">Reference proteome</keyword>
<sequence>EKVKDRQGNPEIKRIQTMHNRNTDCLAVMNLKLEYHNTFTNYPLE</sequence>
<evidence type="ECO:0000313" key="2">
    <source>
        <dbReference type="Proteomes" id="UP000789405"/>
    </source>
</evidence>
<comment type="caution">
    <text evidence="1">The sequence shown here is derived from an EMBL/GenBank/DDBJ whole genome shotgun (WGS) entry which is preliminary data.</text>
</comment>
<proteinExistence type="predicted"/>
<dbReference type="AlphaFoldDB" id="A0A9N9JY17"/>
<feature type="non-terminal residue" evidence="1">
    <location>
        <position position="45"/>
    </location>
</feature>
<reference evidence="1" key="1">
    <citation type="submission" date="2021-06" db="EMBL/GenBank/DDBJ databases">
        <authorList>
            <person name="Kallberg Y."/>
            <person name="Tangrot J."/>
            <person name="Rosling A."/>
        </authorList>
    </citation>
    <scope>NUCLEOTIDE SEQUENCE</scope>
    <source>
        <strain evidence="1">MA453B</strain>
    </source>
</reference>
<dbReference type="Proteomes" id="UP000789405">
    <property type="component" value="Unassembled WGS sequence"/>
</dbReference>
<organism evidence="1 2">
    <name type="scientific">Dentiscutata erythropus</name>
    <dbReference type="NCBI Taxonomy" id="1348616"/>
    <lineage>
        <taxon>Eukaryota</taxon>
        <taxon>Fungi</taxon>
        <taxon>Fungi incertae sedis</taxon>
        <taxon>Mucoromycota</taxon>
        <taxon>Glomeromycotina</taxon>
        <taxon>Glomeromycetes</taxon>
        <taxon>Diversisporales</taxon>
        <taxon>Gigasporaceae</taxon>
        <taxon>Dentiscutata</taxon>
    </lineage>
</organism>